<accession>A0A2B4SAB6</accession>
<sequence>MALLMNLEIERVISAVAKTSTTPIAIRRTEAAFGPTFLNSGQSEYTTSPNHQTIFIFPTSTSIYSKTLALTGGRSYVSCANNFMQFVNFALK</sequence>
<protein>
    <submittedName>
        <fullName evidence="1">Uncharacterized protein</fullName>
    </submittedName>
</protein>
<evidence type="ECO:0000313" key="2">
    <source>
        <dbReference type="Proteomes" id="UP000225706"/>
    </source>
</evidence>
<organism evidence="1 2">
    <name type="scientific">Stylophora pistillata</name>
    <name type="common">Smooth cauliflower coral</name>
    <dbReference type="NCBI Taxonomy" id="50429"/>
    <lineage>
        <taxon>Eukaryota</taxon>
        <taxon>Metazoa</taxon>
        <taxon>Cnidaria</taxon>
        <taxon>Anthozoa</taxon>
        <taxon>Hexacorallia</taxon>
        <taxon>Scleractinia</taxon>
        <taxon>Astrocoeniina</taxon>
        <taxon>Pocilloporidae</taxon>
        <taxon>Stylophora</taxon>
    </lineage>
</organism>
<name>A0A2B4SAB6_STYPI</name>
<evidence type="ECO:0000313" key="1">
    <source>
        <dbReference type="EMBL" id="PFX27614.1"/>
    </source>
</evidence>
<gene>
    <name evidence="1" type="ORF">AWC38_SpisGene7678</name>
</gene>
<proteinExistence type="predicted"/>
<dbReference type="Proteomes" id="UP000225706">
    <property type="component" value="Unassembled WGS sequence"/>
</dbReference>
<dbReference type="EMBL" id="LSMT01000099">
    <property type="protein sequence ID" value="PFX27614.1"/>
    <property type="molecule type" value="Genomic_DNA"/>
</dbReference>
<keyword evidence="2" id="KW-1185">Reference proteome</keyword>
<comment type="caution">
    <text evidence="1">The sequence shown here is derived from an EMBL/GenBank/DDBJ whole genome shotgun (WGS) entry which is preliminary data.</text>
</comment>
<reference evidence="2" key="1">
    <citation type="journal article" date="2017" name="bioRxiv">
        <title>Comparative analysis of the genomes of Stylophora pistillata and Acropora digitifera provides evidence for extensive differences between species of corals.</title>
        <authorList>
            <person name="Voolstra C.R."/>
            <person name="Li Y."/>
            <person name="Liew Y.J."/>
            <person name="Baumgarten S."/>
            <person name="Zoccola D."/>
            <person name="Flot J.-F."/>
            <person name="Tambutte S."/>
            <person name="Allemand D."/>
            <person name="Aranda M."/>
        </authorList>
    </citation>
    <scope>NUCLEOTIDE SEQUENCE [LARGE SCALE GENOMIC DNA]</scope>
</reference>
<dbReference type="AlphaFoldDB" id="A0A2B4SAB6"/>